<protein>
    <submittedName>
        <fullName evidence="1">Uncharacterized protein</fullName>
    </submittedName>
</protein>
<dbReference type="Proteomes" id="UP000030760">
    <property type="component" value="Unassembled WGS sequence"/>
</dbReference>
<evidence type="ECO:0000313" key="2">
    <source>
        <dbReference type="Proteomes" id="UP000030760"/>
    </source>
</evidence>
<dbReference type="AlphaFoldDB" id="M3EIH4"/>
<accession>M3EIH4</accession>
<evidence type="ECO:0000313" key="1">
    <source>
        <dbReference type="EMBL" id="EMF56121.1"/>
    </source>
</evidence>
<sequence length="75" mass="8681">MPRPNAYVLELDYADWIEPDDTVVTASTGHNRPDPVSLVLEVLHAIERVSVCRTSRRHRHNYCSRNHTQGREKIT</sequence>
<proteinExistence type="predicted"/>
<reference evidence="2" key="1">
    <citation type="journal article" date="2013" name="Genome Announc.">
        <title>Draft Genome Sequence of Streptomyces bottropensis ATCC 25435, a Bottromycin-Producing Actinomycete.</title>
        <authorList>
            <person name="Zhang H."/>
            <person name="Zhou W."/>
            <person name="Zhuang Y."/>
            <person name="Liang X."/>
            <person name="Liu T."/>
        </authorList>
    </citation>
    <scope>NUCLEOTIDE SEQUENCE [LARGE SCALE GENOMIC DNA]</scope>
    <source>
        <strain evidence="2">ATCC 25435</strain>
    </source>
</reference>
<gene>
    <name evidence="1" type="ORF">SBD_3434</name>
</gene>
<dbReference type="EMBL" id="KB405067">
    <property type="protein sequence ID" value="EMF56121.1"/>
    <property type="molecule type" value="Genomic_DNA"/>
</dbReference>
<organism evidence="1 2">
    <name type="scientific">Streptomyces bottropensis ATCC 25435</name>
    <dbReference type="NCBI Taxonomy" id="1054862"/>
    <lineage>
        <taxon>Bacteria</taxon>
        <taxon>Bacillati</taxon>
        <taxon>Actinomycetota</taxon>
        <taxon>Actinomycetes</taxon>
        <taxon>Kitasatosporales</taxon>
        <taxon>Streptomycetaceae</taxon>
        <taxon>Streptomyces</taxon>
    </lineage>
</organism>
<name>M3EIH4_9ACTN</name>